<comment type="caution">
    <text evidence="2">The sequence shown here is derived from an EMBL/GenBank/DDBJ whole genome shotgun (WGS) entry which is preliminary data.</text>
</comment>
<accession>A0A5R8LRI0</accession>
<dbReference type="OrthoDB" id="6195808at2"/>
<keyword evidence="1" id="KW-0732">Signal</keyword>
<dbReference type="AlphaFoldDB" id="A0A5R8LRI0"/>
<dbReference type="Proteomes" id="UP000308382">
    <property type="component" value="Unassembled WGS sequence"/>
</dbReference>
<feature type="chain" id="PRO_5024398747" evidence="1">
    <location>
        <begin position="22"/>
        <end position="138"/>
    </location>
</feature>
<keyword evidence="3" id="KW-1185">Reference proteome</keyword>
<gene>
    <name evidence="2" type="ORF">FEK29_17695</name>
</gene>
<protein>
    <submittedName>
        <fullName evidence="2">DUF2541 domain-containing protein</fullName>
    </submittedName>
</protein>
<proteinExistence type="predicted"/>
<dbReference type="RefSeq" id="WP_138259771.1">
    <property type="nucleotide sequence ID" value="NZ_VBUK01000018.1"/>
</dbReference>
<evidence type="ECO:0000313" key="2">
    <source>
        <dbReference type="EMBL" id="TLF39866.1"/>
    </source>
</evidence>
<reference evidence="2 3" key="1">
    <citation type="journal article" date="2017" name="Int. J. Syst. Evol. Microbiol.">
        <title>Maripseudobacter aurantiacus gen. nov., sp. nov., a novel member of the family Flavobacteriaceae isolated from a sedimentation basin.</title>
        <authorList>
            <person name="Chen C."/>
            <person name="Su Y."/>
            <person name="Tao T."/>
            <person name="Fu G."/>
            <person name="Zhang C."/>
            <person name="Sun C."/>
            <person name="Zhang X."/>
            <person name="Wu M."/>
        </authorList>
    </citation>
    <scope>NUCLEOTIDE SEQUENCE [LARGE SCALE GENOMIC DNA]</scope>
    <source>
        <strain evidence="3">CDA4</strain>
    </source>
</reference>
<organism evidence="2 3">
    <name type="scientific">Maribacter aurantiacus</name>
    <dbReference type="NCBI Taxonomy" id="1882343"/>
    <lineage>
        <taxon>Bacteria</taxon>
        <taxon>Pseudomonadati</taxon>
        <taxon>Bacteroidota</taxon>
        <taxon>Flavobacteriia</taxon>
        <taxon>Flavobacteriales</taxon>
        <taxon>Flavobacteriaceae</taxon>
        <taxon>Maribacter</taxon>
    </lineage>
</organism>
<evidence type="ECO:0000256" key="1">
    <source>
        <dbReference type="SAM" id="SignalP"/>
    </source>
</evidence>
<dbReference type="EMBL" id="VBUK01000018">
    <property type="protein sequence ID" value="TLF39866.1"/>
    <property type="molecule type" value="Genomic_DNA"/>
</dbReference>
<evidence type="ECO:0000313" key="3">
    <source>
        <dbReference type="Proteomes" id="UP000308382"/>
    </source>
</evidence>
<sequence>MKKSILLALVLIVAFGLRSFAQSEEKGWIKLSEKTVSYMAETDKVNMLGKKQNISTIKLKCIRGTVKLKKLRVKMSDGTEKEFSPKGTGVFTNGMSSFAFKLPGNDTKLKELEIDYDSAGNIIFTKRAKVEIWAKLRE</sequence>
<feature type="signal peptide" evidence="1">
    <location>
        <begin position="1"/>
        <end position="21"/>
    </location>
</feature>
<name>A0A5R8LRI0_9FLAO</name>